<dbReference type="eggNOG" id="COG1430">
    <property type="taxonomic scope" value="Bacteria"/>
</dbReference>
<accession>D5MHK1</accession>
<dbReference type="InterPro" id="IPR038695">
    <property type="entry name" value="Saro_0823-like_sf"/>
</dbReference>
<evidence type="ECO:0000313" key="1">
    <source>
        <dbReference type="EMBL" id="CBE67134.1"/>
    </source>
</evidence>
<evidence type="ECO:0000313" key="2">
    <source>
        <dbReference type="Proteomes" id="UP000006898"/>
    </source>
</evidence>
<name>D5MHK1_METO1</name>
<dbReference type="EMBL" id="FP565575">
    <property type="protein sequence ID" value="CBE67134.1"/>
    <property type="molecule type" value="Genomic_DNA"/>
</dbReference>
<organism evidence="1 2">
    <name type="scientific">Methylomirabilis oxygeniifera</name>
    <dbReference type="NCBI Taxonomy" id="671143"/>
    <lineage>
        <taxon>Bacteria</taxon>
        <taxon>Candidatus Methylomirabilota</taxon>
        <taxon>Candidatus Methylomirabilia</taxon>
        <taxon>Candidatus Methylomirabilales</taxon>
        <taxon>Candidatus Methylomirabilaceae</taxon>
        <taxon>Candidatus Methylomirabilis</taxon>
    </lineage>
</organism>
<evidence type="ECO:0008006" key="3">
    <source>
        <dbReference type="Google" id="ProtNLM"/>
    </source>
</evidence>
<gene>
    <name evidence="1" type="ORF">DAMO_0006</name>
</gene>
<dbReference type="PANTHER" id="PTHR37953:SF1">
    <property type="entry name" value="UPF0127 PROTEIN MJ1496"/>
    <property type="match status" value="1"/>
</dbReference>
<dbReference type="AlphaFoldDB" id="D5MHK1"/>
<dbReference type="PANTHER" id="PTHR37953">
    <property type="entry name" value="UPF0127 PROTEIN MJ1496"/>
    <property type="match status" value="1"/>
</dbReference>
<dbReference type="Pfam" id="PF02643">
    <property type="entry name" value="DUF192"/>
    <property type="match status" value="1"/>
</dbReference>
<dbReference type="STRING" id="671143.DAMO_0006"/>
<dbReference type="KEGG" id="mox:DAMO_0006"/>
<sequence length="156" mass="17275">MMMARAMMMLGFYLLLPLALCTLWVADGFALQKGEVIIDGRIKITVEVARTRHEQATGLAGRSSLPKGEGMLFPFDAEEHRTFWMKGMLIPIDIVWIREGKVATINANIPPPRSHETPAVVRHLADLVLEVPAGYAQEMGISEGQAVRVTYEGVSR</sequence>
<reference evidence="1 2" key="1">
    <citation type="journal article" date="2010" name="Nature">
        <title>Nitrite-driven anaerobic methane oxidation by oxygenic bacteria.</title>
        <authorList>
            <person name="Ettwig K.F."/>
            <person name="Butler M.K."/>
            <person name="Le Paslier D."/>
            <person name="Pelletier E."/>
            <person name="Mangenot S."/>
            <person name="Kuypers M.M.M."/>
            <person name="Schreiber F."/>
            <person name="Dutilh B.E."/>
            <person name="Zedelius J."/>
            <person name="de Beer D."/>
            <person name="Gloerich J."/>
            <person name="Wessels H.J.C.T."/>
            <person name="van Allen T."/>
            <person name="Luesken F."/>
            <person name="Wu M."/>
            <person name="van de Pas-Schoonen K.T."/>
            <person name="Op den Camp H.J.M."/>
            <person name="Janssen-Megens E.M."/>
            <person name="Francoijs K-J."/>
            <person name="Stunnenberg H."/>
            <person name="Weissenbach J."/>
            <person name="Jetten M.S.M."/>
            <person name="Strous M."/>
        </authorList>
    </citation>
    <scope>NUCLEOTIDE SEQUENCE [LARGE SCALE GENOMIC DNA]</scope>
</reference>
<protein>
    <recommendedName>
        <fullName evidence="3">DUF192 domain-containing protein</fullName>
    </recommendedName>
</protein>
<dbReference type="HOGENOM" id="CLU_097039_2_1_0"/>
<proteinExistence type="predicted"/>
<dbReference type="InterPro" id="IPR003795">
    <property type="entry name" value="DUF192"/>
</dbReference>
<dbReference type="Gene3D" id="2.60.120.1140">
    <property type="entry name" value="Protein of unknown function DUF192"/>
    <property type="match status" value="1"/>
</dbReference>
<dbReference type="Proteomes" id="UP000006898">
    <property type="component" value="Chromosome"/>
</dbReference>